<dbReference type="OrthoDB" id="5547497at2759"/>
<feature type="transmembrane region" description="Helical" evidence="6">
    <location>
        <begin position="278"/>
        <end position="296"/>
    </location>
</feature>
<proteinExistence type="predicted"/>
<feature type="transmembrane region" description="Helical" evidence="6">
    <location>
        <begin position="326"/>
        <end position="346"/>
    </location>
</feature>
<feature type="region of interest" description="Disordered" evidence="5">
    <location>
        <begin position="138"/>
        <end position="165"/>
    </location>
</feature>
<dbReference type="VEuPathDB" id="CryptoDB:cubi_01471"/>
<dbReference type="InterPro" id="IPR037185">
    <property type="entry name" value="EmrE-like"/>
</dbReference>
<feature type="transmembrane region" description="Helical" evidence="6">
    <location>
        <begin position="251"/>
        <end position="272"/>
    </location>
</feature>
<evidence type="ECO:0000313" key="8">
    <source>
        <dbReference type="EMBL" id="OII72138.1"/>
    </source>
</evidence>
<dbReference type="Gene3D" id="1.10.3730.20">
    <property type="match status" value="1"/>
</dbReference>
<reference evidence="8 9" key="1">
    <citation type="submission" date="2016-10" db="EMBL/GenBank/DDBJ databases">
        <title>Reductive evolution of mitochondrial metabolism and differential evolution of invasion-related proteins in Cryptosporidium.</title>
        <authorList>
            <person name="Liu S."/>
            <person name="Roellig D.M."/>
            <person name="Guo Y."/>
            <person name="Li N."/>
            <person name="Frace M.A."/>
            <person name="Tang K."/>
            <person name="Zhang L."/>
            <person name="Feng Y."/>
            <person name="Xiao L."/>
        </authorList>
    </citation>
    <scope>NUCLEOTIDE SEQUENCE [LARGE SCALE GENOMIC DNA]</scope>
    <source>
        <strain evidence="8">39726</strain>
    </source>
</reference>
<dbReference type="InterPro" id="IPR004853">
    <property type="entry name" value="Sugar_P_trans_dom"/>
</dbReference>
<keyword evidence="2 6" id="KW-0812">Transmembrane</keyword>
<evidence type="ECO:0000256" key="6">
    <source>
        <dbReference type="SAM" id="Phobius"/>
    </source>
</evidence>
<sequence>MIVSDSKINNSLGEKSPKVEIELESSSSEIKGGLNRDLEQGILSNKCEHSNDITKKCSKSDSPKKNKIFSKIKLSNNSNIFLTLYAIVGYFFTSIAIIYYNHWLFDKVAPYPVFATWVQQIVGVFCFGILSLSRRTPNMSKVNKNSSGEASRDNTNARTENETTQANVVSTNCTSNENISAKELEAGSNGSIPIEISFQENSLIEETSLPENSATNAPQNIEVEENVGDEKKKQKESCPQFSAEMKKLLKILPMSICFVGLVAFGNICLKYVQVSTYQLARSGSLIFTVIVSYFMLGQKQTWQSILACIVVCAGFLIGSLDRSTLSAMGIITGLASSFCQVFYNVFMKKCMNYFNGDAVQLMKYNQCISTILLIPCIFLAQEMNLILNSAAFDIDKPEFFRLWVLLILCGLLSMLLNYFTFLVVGYTSPVTFNVLGMFKSCAQTAGGFIIFHDHASVHTITGICLTLAGSIWYGFAKSLNCNFGSKSKVQSEVSSENGMVIFKSEFEQKVSILAKELSEVEELCYSSDVNHENKKCNYEGFGDLEHINSYSGTEMMIISSKIRKCECQTDKEGLEIKCDCQNRQKEVDSDTNKENGSDGKITGSVSLNSCISNGNKESQYTGNTLADKTLEQKDLERLFEKFANISREDSTDIRSSMSKISVSMPASIYASPLAESRQISADRISNNRGVETSNDNISLDVSIMVESEREATVQNDDQRSSGQNNEESDEEKSTITTGTNKNIRAEV</sequence>
<dbReference type="Proteomes" id="UP000186176">
    <property type="component" value="Unassembled WGS sequence"/>
</dbReference>
<feature type="compositionally biased region" description="Basic and acidic residues" evidence="5">
    <location>
        <begin position="709"/>
        <end position="719"/>
    </location>
</feature>
<evidence type="ECO:0000256" key="4">
    <source>
        <dbReference type="ARBA" id="ARBA00023136"/>
    </source>
</evidence>
<evidence type="ECO:0000256" key="1">
    <source>
        <dbReference type="ARBA" id="ARBA00004141"/>
    </source>
</evidence>
<protein>
    <submittedName>
        <fullName evidence="8">Translocator</fullName>
    </submittedName>
</protein>
<keyword evidence="3 6" id="KW-1133">Transmembrane helix</keyword>
<evidence type="ECO:0000256" key="3">
    <source>
        <dbReference type="ARBA" id="ARBA00022989"/>
    </source>
</evidence>
<evidence type="ECO:0000259" key="7">
    <source>
        <dbReference type="Pfam" id="PF03151"/>
    </source>
</evidence>
<comment type="caution">
    <text evidence="8">The sequence shown here is derived from an EMBL/GenBank/DDBJ whole genome shotgun (WGS) entry which is preliminary data.</text>
</comment>
<dbReference type="SUPFAM" id="SSF103481">
    <property type="entry name" value="Multidrug resistance efflux transporter EmrE"/>
    <property type="match status" value="2"/>
</dbReference>
<comment type="subcellular location">
    <subcellularLocation>
        <location evidence="1">Membrane</location>
        <topology evidence="1">Multi-pass membrane protein</topology>
    </subcellularLocation>
</comment>
<keyword evidence="4 6" id="KW-0472">Membrane</keyword>
<dbReference type="Pfam" id="PF03151">
    <property type="entry name" value="TPT"/>
    <property type="match status" value="1"/>
</dbReference>
<feature type="transmembrane region" description="Helical" evidence="6">
    <location>
        <begin position="80"/>
        <end position="100"/>
    </location>
</feature>
<organism evidence="8 9">
    <name type="scientific">Cryptosporidium ubiquitum</name>
    <dbReference type="NCBI Taxonomy" id="857276"/>
    <lineage>
        <taxon>Eukaryota</taxon>
        <taxon>Sar</taxon>
        <taxon>Alveolata</taxon>
        <taxon>Apicomplexa</taxon>
        <taxon>Conoidasida</taxon>
        <taxon>Coccidia</taxon>
        <taxon>Eucoccidiorida</taxon>
        <taxon>Eimeriorina</taxon>
        <taxon>Cryptosporidiidae</taxon>
        <taxon>Cryptosporidium</taxon>
    </lineage>
</organism>
<feature type="transmembrane region" description="Helical" evidence="6">
    <location>
        <begin position="399"/>
        <end position="423"/>
    </location>
</feature>
<dbReference type="EMBL" id="LRBP01000025">
    <property type="protein sequence ID" value="OII72138.1"/>
    <property type="molecule type" value="Genomic_DNA"/>
</dbReference>
<feature type="compositionally biased region" description="Polar residues" evidence="5">
    <location>
        <begin position="734"/>
        <end position="747"/>
    </location>
</feature>
<feature type="transmembrane region" description="Helical" evidence="6">
    <location>
        <begin position="457"/>
        <end position="476"/>
    </location>
</feature>
<name>A0A1J4MD21_9CRYT</name>
<dbReference type="PANTHER" id="PTHR11132">
    <property type="entry name" value="SOLUTE CARRIER FAMILY 35"/>
    <property type="match status" value="1"/>
</dbReference>
<accession>A0A1J4MD21</accession>
<dbReference type="RefSeq" id="XP_028873710.1">
    <property type="nucleotide sequence ID" value="XM_029018483.1"/>
</dbReference>
<evidence type="ECO:0000256" key="2">
    <source>
        <dbReference type="ARBA" id="ARBA00022692"/>
    </source>
</evidence>
<feature type="region of interest" description="Disordered" evidence="5">
    <location>
        <begin position="709"/>
        <end position="747"/>
    </location>
</feature>
<dbReference type="GeneID" id="39978262"/>
<keyword evidence="9" id="KW-1185">Reference proteome</keyword>
<dbReference type="InterPro" id="IPR050186">
    <property type="entry name" value="TPT_transporter"/>
</dbReference>
<feature type="transmembrane region" description="Helical" evidence="6">
    <location>
        <begin position="367"/>
        <end position="387"/>
    </location>
</feature>
<gene>
    <name evidence="8" type="ORF">cubi_01471</name>
</gene>
<evidence type="ECO:0000256" key="5">
    <source>
        <dbReference type="SAM" id="MobiDB-lite"/>
    </source>
</evidence>
<feature type="transmembrane region" description="Helical" evidence="6">
    <location>
        <begin position="112"/>
        <end position="132"/>
    </location>
</feature>
<evidence type="ECO:0000313" key="9">
    <source>
        <dbReference type="Proteomes" id="UP000186176"/>
    </source>
</evidence>
<dbReference type="GO" id="GO:0016020">
    <property type="term" value="C:membrane"/>
    <property type="evidence" value="ECO:0007669"/>
    <property type="project" value="UniProtKB-SubCell"/>
</dbReference>
<dbReference type="AlphaFoldDB" id="A0A1J4MD21"/>
<feature type="transmembrane region" description="Helical" evidence="6">
    <location>
        <begin position="303"/>
        <end position="320"/>
    </location>
</feature>
<feature type="domain" description="Sugar phosphate transporter" evidence="7">
    <location>
        <begin position="238"/>
        <end position="473"/>
    </location>
</feature>